<gene>
    <name evidence="1" type="ORF">PUW23_14865</name>
</gene>
<dbReference type="AlphaFoldDB" id="A0AAX3MT69"/>
<name>A0AAX3MT69_9BACL</name>
<reference evidence="1" key="1">
    <citation type="submission" date="2023-02" db="EMBL/GenBank/DDBJ databases">
        <title>Pathogen: clinical or host-associated sample.</title>
        <authorList>
            <person name="Hergert J."/>
            <person name="Casey R."/>
            <person name="Wagner J."/>
            <person name="Young E.L."/>
            <person name="Oakeson K.F."/>
        </authorList>
    </citation>
    <scope>NUCLEOTIDE SEQUENCE</scope>
    <source>
        <strain evidence="1">2022CK-00830</strain>
    </source>
</reference>
<proteinExistence type="predicted"/>
<sequence length="142" mass="16419">MDFRTAQKNAAVVNQIVDVYRLSRNDVASDEISDLEKQNLWDSQQSVLEQILDKCSLIDLKVIYAIASIGYYERGVRHRYLNNGNESVEIIEMAITENEEKLLSKHSKYIAFLSEQELREQLLARIDMSQDLIEGLKIIKLN</sequence>
<dbReference type="Proteomes" id="UP001220962">
    <property type="component" value="Chromosome"/>
</dbReference>
<evidence type="ECO:0000313" key="2">
    <source>
        <dbReference type="Proteomes" id="UP001220962"/>
    </source>
</evidence>
<evidence type="ECO:0000313" key="1">
    <source>
        <dbReference type="EMBL" id="WDH80823.1"/>
    </source>
</evidence>
<dbReference type="RefSeq" id="WP_205052984.1">
    <property type="nucleotide sequence ID" value="NZ_CP118101.1"/>
</dbReference>
<protein>
    <submittedName>
        <fullName evidence="1">Uncharacterized protein</fullName>
    </submittedName>
</protein>
<dbReference type="EMBL" id="CP118101">
    <property type="protein sequence ID" value="WDH80823.1"/>
    <property type="molecule type" value="Genomic_DNA"/>
</dbReference>
<organism evidence="1 2">
    <name type="scientific">Paenibacillus urinalis</name>
    <dbReference type="NCBI Taxonomy" id="521520"/>
    <lineage>
        <taxon>Bacteria</taxon>
        <taxon>Bacillati</taxon>
        <taxon>Bacillota</taxon>
        <taxon>Bacilli</taxon>
        <taxon>Bacillales</taxon>
        <taxon>Paenibacillaceae</taxon>
        <taxon>Paenibacillus</taxon>
    </lineage>
</organism>
<accession>A0AAX3MT69</accession>